<keyword evidence="2" id="KW-1185">Reference proteome</keyword>
<dbReference type="Proteomes" id="UP000887159">
    <property type="component" value="Unassembled WGS sequence"/>
</dbReference>
<gene>
    <name evidence="1" type="ORF">TNCV_1074111</name>
</gene>
<accession>A0A8X6T0H4</accession>
<protein>
    <submittedName>
        <fullName evidence="1">Uncharacterized protein</fullName>
    </submittedName>
</protein>
<evidence type="ECO:0000313" key="2">
    <source>
        <dbReference type="Proteomes" id="UP000887159"/>
    </source>
</evidence>
<dbReference type="EMBL" id="BMAU01021346">
    <property type="protein sequence ID" value="GFY17676.1"/>
    <property type="molecule type" value="Genomic_DNA"/>
</dbReference>
<dbReference type="AlphaFoldDB" id="A0A8X6T0H4"/>
<reference evidence="1" key="1">
    <citation type="submission" date="2020-08" db="EMBL/GenBank/DDBJ databases">
        <title>Multicomponent nature underlies the extraordinary mechanical properties of spider dragline silk.</title>
        <authorList>
            <person name="Kono N."/>
            <person name="Nakamura H."/>
            <person name="Mori M."/>
            <person name="Yoshida Y."/>
            <person name="Ohtoshi R."/>
            <person name="Malay A.D."/>
            <person name="Moran D.A.P."/>
            <person name="Tomita M."/>
            <person name="Numata K."/>
            <person name="Arakawa K."/>
        </authorList>
    </citation>
    <scope>NUCLEOTIDE SEQUENCE</scope>
</reference>
<comment type="caution">
    <text evidence="1">The sequence shown here is derived from an EMBL/GenBank/DDBJ whole genome shotgun (WGS) entry which is preliminary data.</text>
</comment>
<name>A0A8X6T0H4_TRICX</name>
<sequence>MSTAQMSSPLCGEVVRRWGASLVVVLVTWPWFKITRSVTKNLRVAEQGDVTIHSLTRRIVRRNKDSAVIQLIQIVNLVFLNRLQLGASSENC</sequence>
<evidence type="ECO:0000313" key="1">
    <source>
        <dbReference type="EMBL" id="GFY17676.1"/>
    </source>
</evidence>
<proteinExistence type="predicted"/>
<organism evidence="1 2">
    <name type="scientific">Trichonephila clavipes</name>
    <name type="common">Golden silk orbweaver</name>
    <name type="synonym">Nephila clavipes</name>
    <dbReference type="NCBI Taxonomy" id="2585209"/>
    <lineage>
        <taxon>Eukaryota</taxon>
        <taxon>Metazoa</taxon>
        <taxon>Ecdysozoa</taxon>
        <taxon>Arthropoda</taxon>
        <taxon>Chelicerata</taxon>
        <taxon>Arachnida</taxon>
        <taxon>Araneae</taxon>
        <taxon>Araneomorphae</taxon>
        <taxon>Entelegynae</taxon>
        <taxon>Araneoidea</taxon>
        <taxon>Nephilidae</taxon>
        <taxon>Trichonephila</taxon>
    </lineage>
</organism>